<dbReference type="Pfam" id="PF00248">
    <property type="entry name" value="Aldo_ket_red"/>
    <property type="match status" value="1"/>
</dbReference>
<evidence type="ECO:0000259" key="4">
    <source>
        <dbReference type="Pfam" id="PF00248"/>
    </source>
</evidence>
<evidence type="ECO:0000256" key="1">
    <source>
        <dbReference type="ARBA" id="ARBA00007905"/>
    </source>
</evidence>
<evidence type="ECO:0000256" key="3">
    <source>
        <dbReference type="ARBA" id="ARBA00023002"/>
    </source>
</evidence>
<dbReference type="InterPro" id="IPR020471">
    <property type="entry name" value="AKR"/>
</dbReference>
<dbReference type="PANTHER" id="PTHR43827:SF3">
    <property type="entry name" value="NADP-DEPENDENT OXIDOREDUCTASE DOMAIN-CONTAINING PROTEIN"/>
    <property type="match status" value="1"/>
</dbReference>
<evidence type="ECO:0000313" key="5">
    <source>
        <dbReference type="EMBL" id="GAA5155532.1"/>
    </source>
</evidence>
<comment type="caution">
    <text evidence="5">The sequence shown here is derived from an EMBL/GenBank/DDBJ whole genome shotgun (WGS) entry which is preliminary data.</text>
</comment>
<dbReference type="Gene3D" id="3.20.20.100">
    <property type="entry name" value="NADP-dependent oxidoreductase domain"/>
    <property type="match status" value="1"/>
</dbReference>
<dbReference type="RefSeq" id="WP_185063967.1">
    <property type="nucleotide sequence ID" value="NZ_BAABJP010000010.1"/>
</dbReference>
<dbReference type="PRINTS" id="PR00069">
    <property type="entry name" value="ALDKETRDTASE"/>
</dbReference>
<dbReference type="PIRSF" id="PIRSF000097">
    <property type="entry name" value="AKR"/>
    <property type="match status" value="1"/>
</dbReference>
<dbReference type="Proteomes" id="UP001428817">
    <property type="component" value="Unassembled WGS sequence"/>
</dbReference>
<dbReference type="InterPro" id="IPR036812">
    <property type="entry name" value="NAD(P)_OxRdtase_dom_sf"/>
</dbReference>
<keyword evidence="6" id="KW-1185">Reference proteome</keyword>
<accession>A0ABP9Q6J6</accession>
<protein>
    <submittedName>
        <fullName evidence="5">Aldo/keto reductase</fullName>
    </submittedName>
</protein>
<dbReference type="PROSITE" id="PS00062">
    <property type="entry name" value="ALDOKETO_REDUCTASE_2"/>
    <property type="match status" value="1"/>
</dbReference>
<evidence type="ECO:0000313" key="6">
    <source>
        <dbReference type="Proteomes" id="UP001428817"/>
    </source>
</evidence>
<dbReference type="PROSITE" id="PS00798">
    <property type="entry name" value="ALDOKETO_REDUCTASE_1"/>
    <property type="match status" value="1"/>
</dbReference>
<gene>
    <name evidence="5" type="ORF">GCM10023321_29120</name>
</gene>
<organism evidence="5 6">
    <name type="scientific">Pseudonocardia eucalypti</name>
    <dbReference type="NCBI Taxonomy" id="648755"/>
    <lineage>
        <taxon>Bacteria</taxon>
        <taxon>Bacillati</taxon>
        <taxon>Actinomycetota</taxon>
        <taxon>Actinomycetes</taxon>
        <taxon>Pseudonocardiales</taxon>
        <taxon>Pseudonocardiaceae</taxon>
        <taxon>Pseudonocardia</taxon>
    </lineage>
</organism>
<comment type="similarity">
    <text evidence="1">Belongs to the aldo/keto reductase family.</text>
</comment>
<sequence>MTQVPGFRLNNGVEIPQLGFGVFQVPPDETARIVGEAFAAGYRHIDTAQMYRNEEGVGRAIADSGLARDEVFVTTKLNNGAHGYDEAIAALEDSLTKLRLDHVDLFLIHWPLPHQDRYVDTWKGFEKLLADGKTRAIGVSNFQPAHLDRLAAGTDTVPSVNQIELHPRLTQDELRKYHSAHGIATEAWSPIAKGEVLDHPTVEALAQKYDRTPAQIVLRWHLQIGNVVIPKSANPTRMRENFDVFGFELADDDLAEIEALNEDYRTGPHPDTFGR</sequence>
<reference evidence="6" key="1">
    <citation type="journal article" date="2019" name="Int. J. Syst. Evol. Microbiol.">
        <title>The Global Catalogue of Microorganisms (GCM) 10K type strain sequencing project: providing services to taxonomists for standard genome sequencing and annotation.</title>
        <authorList>
            <consortium name="The Broad Institute Genomics Platform"/>
            <consortium name="The Broad Institute Genome Sequencing Center for Infectious Disease"/>
            <person name="Wu L."/>
            <person name="Ma J."/>
        </authorList>
    </citation>
    <scope>NUCLEOTIDE SEQUENCE [LARGE SCALE GENOMIC DNA]</scope>
    <source>
        <strain evidence="6">JCM 18303</strain>
    </source>
</reference>
<feature type="domain" description="NADP-dependent oxidoreductase" evidence="4">
    <location>
        <begin position="24"/>
        <end position="262"/>
    </location>
</feature>
<keyword evidence="3" id="KW-0560">Oxidoreductase</keyword>
<dbReference type="PROSITE" id="PS00063">
    <property type="entry name" value="ALDOKETO_REDUCTASE_3"/>
    <property type="match status" value="1"/>
</dbReference>
<proteinExistence type="inferred from homology"/>
<evidence type="ECO:0000256" key="2">
    <source>
        <dbReference type="ARBA" id="ARBA00022857"/>
    </source>
</evidence>
<dbReference type="SUPFAM" id="SSF51430">
    <property type="entry name" value="NAD(P)-linked oxidoreductase"/>
    <property type="match status" value="1"/>
</dbReference>
<keyword evidence="2" id="KW-0521">NADP</keyword>
<dbReference type="InterPro" id="IPR023210">
    <property type="entry name" value="NADP_OxRdtase_dom"/>
</dbReference>
<dbReference type="InterPro" id="IPR018170">
    <property type="entry name" value="Aldo/ket_reductase_CS"/>
</dbReference>
<dbReference type="EMBL" id="BAABJP010000010">
    <property type="protein sequence ID" value="GAA5155532.1"/>
    <property type="molecule type" value="Genomic_DNA"/>
</dbReference>
<dbReference type="PANTHER" id="PTHR43827">
    <property type="entry name" value="2,5-DIKETO-D-GLUCONIC ACID REDUCTASE"/>
    <property type="match status" value="1"/>
</dbReference>
<name>A0ABP9Q6J6_9PSEU</name>